<dbReference type="AlphaFoldDB" id="A0A3L8SZ30"/>
<protein>
    <submittedName>
        <fullName evidence="1">Uncharacterized protein</fullName>
    </submittedName>
</protein>
<feature type="non-terminal residue" evidence="1">
    <location>
        <position position="99"/>
    </location>
</feature>
<comment type="caution">
    <text evidence="1">The sequence shown here is derived from an EMBL/GenBank/DDBJ whole genome shotgun (WGS) entry which is preliminary data.</text>
</comment>
<organism evidence="1 2">
    <name type="scientific">Chloebia gouldiae</name>
    <name type="common">Gouldian finch</name>
    <name type="synonym">Erythrura gouldiae</name>
    <dbReference type="NCBI Taxonomy" id="44316"/>
    <lineage>
        <taxon>Eukaryota</taxon>
        <taxon>Metazoa</taxon>
        <taxon>Chordata</taxon>
        <taxon>Craniata</taxon>
        <taxon>Vertebrata</taxon>
        <taxon>Euteleostomi</taxon>
        <taxon>Archelosauria</taxon>
        <taxon>Archosauria</taxon>
        <taxon>Dinosauria</taxon>
        <taxon>Saurischia</taxon>
        <taxon>Theropoda</taxon>
        <taxon>Coelurosauria</taxon>
        <taxon>Aves</taxon>
        <taxon>Neognathae</taxon>
        <taxon>Neoaves</taxon>
        <taxon>Telluraves</taxon>
        <taxon>Australaves</taxon>
        <taxon>Passeriformes</taxon>
        <taxon>Passeroidea</taxon>
        <taxon>Passeridae</taxon>
        <taxon>Chloebia</taxon>
    </lineage>
</organism>
<reference evidence="1 2" key="1">
    <citation type="journal article" date="2018" name="Proc. R. Soc. B">
        <title>A non-coding region near Follistatin controls head colour polymorphism in the Gouldian finch.</title>
        <authorList>
            <person name="Toomey M.B."/>
            <person name="Marques C.I."/>
            <person name="Andrade P."/>
            <person name="Araujo P.M."/>
            <person name="Sabatino S."/>
            <person name="Gazda M.A."/>
            <person name="Afonso S."/>
            <person name="Lopes R.J."/>
            <person name="Corbo J.C."/>
            <person name="Carneiro M."/>
        </authorList>
    </citation>
    <scope>NUCLEOTIDE SEQUENCE [LARGE SCALE GENOMIC DNA]</scope>
    <source>
        <strain evidence="1">Red01</strain>
        <tissue evidence="1">Muscle</tissue>
    </source>
</reference>
<dbReference type="Proteomes" id="UP000276834">
    <property type="component" value="Unassembled WGS sequence"/>
</dbReference>
<dbReference type="EMBL" id="QUSF01000003">
    <property type="protein sequence ID" value="RLW11594.1"/>
    <property type="molecule type" value="Genomic_DNA"/>
</dbReference>
<evidence type="ECO:0000313" key="2">
    <source>
        <dbReference type="Proteomes" id="UP000276834"/>
    </source>
</evidence>
<accession>A0A3L8SZ30</accession>
<sequence length="99" mass="10902">MTDSAVAHSMKIKCLQAPGDTMKACTAEMSSIKPNIPAGAACPLMATILRAVIQEPEHSWCHHSILRKPLEHKTSCSDEVLVQRQEILRTSVNRFSTES</sequence>
<proteinExistence type="predicted"/>
<keyword evidence="2" id="KW-1185">Reference proteome</keyword>
<evidence type="ECO:0000313" key="1">
    <source>
        <dbReference type="EMBL" id="RLW11594.1"/>
    </source>
</evidence>
<gene>
    <name evidence="1" type="ORF">DV515_00001794</name>
</gene>
<name>A0A3L8SZ30_CHLGU</name>